<dbReference type="OrthoDB" id="5966927at2759"/>
<keyword evidence="5 8" id="KW-0472">Membrane</keyword>
<evidence type="ECO:0000259" key="9">
    <source>
        <dbReference type="Pfam" id="PF09779"/>
    </source>
</evidence>
<feature type="transmembrane region" description="Helical" evidence="8">
    <location>
        <begin position="603"/>
        <end position="625"/>
    </location>
</feature>
<reference evidence="10" key="1">
    <citation type="submission" date="2021-01" db="UniProtKB">
        <authorList>
            <consortium name="EnsemblMetazoa"/>
        </authorList>
    </citation>
    <scope>IDENTIFICATION</scope>
</reference>
<dbReference type="EnsemblMetazoa" id="XM_003425242">
    <property type="protein sequence ID" value="XP_003425290"/>
    <property type="gene ID" value="LOC100679010"/>
</dbReference>
<proteinExistence type="inferred from homology"/>
<evidence type="ECO:0000256" key="4">
    <source>
        <dbReference type="ARBA" id="ARBA00022989"/>
    </source>
</evidence>
<feature type="domain" description="Ima1 N-terminal" evidence="9">
    <location>
        <begin position="40"/>
        <end position="160"/>
    </location>
</feature>
<evidence type="ECO:0000256" key="2">
    <source>
        <dbReference type="ARBA" id="ARBA00007600"/>
    </source>
</evidence>
<dbReference type="InterPro" id="IPR040041">
    <property type="entry name" value="TMEM201"/>
</dbReference>
<dbReference type="GO" id="GO:0030473">
    <property type="term" value="P:nuclear migration along microtubule"/>
    <property type="evidence" value="ECO:0007669"/>
    <property type="project" value="TreeGrafter"/>
</dbReference>
<accession>A0A7M7GCZ6</accession>
<evidence type="ECO:0000256" key="3">
    <source>
        <dbReference type="ARBA" id="ARBA00022692"/>
    </source>
</evidence>
<dbReference type="GO" id="GO:0005521">
    <property type="term" value="F:lamin binding"/>
    <property type="evidence" value="ECO:0007669"/>
    <property type="project" value="TreeGrafter"/>
</dbReference>
<dbReference type="GO" id="GO:0051015">
    <property type="term" value="F:actin filament binding"/>
    <property type="evidence" value="ECO:0007669"/>
    <property type="project" value="TreeGrafter"/>
</dbReference>
<dbReference type="Pfam" id="PF09779">
    <property type="entry name" value="Ima1_N"/>
    <property type="match status" value="1"/>
</dbReference>
<dbReference type="PANTHER" id="PTHR28646">
    <property type="entry name" value="TRANSMEMBRANE PROTEIN 201"/>
    <property type="match status" value="1"/>
</dbReference>
<dbReference type="KEGG" id="nvi:100679010"/>
<keyword evidence="11" id="KW-1185">Reference proteome</keyword>
<organism evidence="10 11">
    <name type="scientific">Nasonia vitripennis</name>
    <name type="common">Parasitic wasp</name>
    <dbReference type="NCBI Taxonomy" id="7425"/>
    <lineage>
        <taxon>Eukaryota</taxon>
        <taxon>Metazoa</taxon>
        <taxon>Ecdysozoa</taxon>
        <taxon>Arthropoda</taxon>
        <taxon>Hexapoda</taxon>
        <taxon>Insecta</taxon>
        <taxon>Pterygota</taxon>
        <taxon>Neoptera</taxon>
        <taxon>Endopterygota</taxon>
        <taxon>Hymenoptera</taxon>
        <taxon>Apocrita</taxon>
        <taxon>Proctotrupomorpha</taxon>
        <taxon>Chalcidoidea</taxon>
        <taxon>Pteromalidae</taxon>
        <taxon>Pteromalinae</taxon>
        <taxon>Nasonia</taxon>
    </lineage>
</organism>
<dbReference type="PANTHER" id="PTHR28646:SF1">
    <property type="entry name" value="TRANSMEMBRANE PROTEIN 201"/>
    <property type="match status" value="1"/>
</dbReference>
<dbReference type="RefSeq" id="XP_003425290.1">
    <property type="nucleotide sequence ID" value="XM_003425242.4"/>
</dbReference>
<evidence type="ECO:0000256" key="8">
    <source>
        <dbReference type="SAM" id="Phobius"/>
    </source>
</evidence>
<evidence type="ECO:0000313" key="11">
    <source>
        <dbReference type="Proteomes" id="UP000002358"/>
    </source>
</evidence>
<dbReference type="GO" id="GO:0005637">
    <property type="term" value="C:nuclear inner membrane"/>
    <property type="evidence" value="ECO:0007669"/>
    <property type="project" value="UniProtKB-SubCell"/>
</dbReference>
<evidence type="ECO:0000256" key="6">
    <source>
        <dbReference type="ARBA" id="ARBA00023242"/>
    </source>
</evidence>
<feature type="region of interest" description="Disordered" evidence="7">
    <location>
        <begin position="315"/>
        <end position="350"/>
    </location>
</feature>
<dbReference type="AlphaFoldDB" id="A0A7M7GCZ6"/>
<evidence type="ECO:0000313" key="10">
    <source>
        <dbReference type="EnsemblMetazoa" id="XP_003425290"/>
    </source>
</evidence>
<dbReference type="Proteomes" id="UP000002358">
    <property type="component" value="Chromosome 5"/>
</dbReference>
<dbReference type="GeneID" id="100679010"/>
<comment type="similarity">
    <text evidence="2">Belongs to the TMEM201 family.</text>
</comment>
<dbReference type="InParanoid" id="A0A7M7GCZ6"/>
<comment type="subcellular location">
    <subcellularLocation>
        <location evidence="1">Nucleus inner membrane</location>
        <topology evidence="1">Multi-pass membrane protein</topology>
    </subcellularLocation>
</comment>
<protein>
    <recommendedName>
        <fullName evidence="9">Ima1 N-terminal domain-containing protein</fullName>
    </recommendedName>
</protein>
<keyword evidence="3 8" id="KW-0812">Transmembrane</keyword>
<sequence>MDFDADLFLNFVPVISASVLTFVASVTVFSKLRSRWPVKVNCWFCNGNTKVQRRSLDWWLCPHCQQYNGFSEDGDYNYEIPEQHKINKKVSKHKTYCQRKDLSTNQNSLCKECNRKEELKLLKLRELENSIDVCNDKQLARFERSFEKKYPLCLQCQSIVQTVLHKQRVWLTQYKMLLYKQKPIQRIIANREKIERILRIILSILASISIYFTEAWYLPLCGILLQFIVCLAVPSGKRHSDIFPILGWACLTWVRTFSTITVLKTFKIYINNDWALANDNTYQYFIITLGTAVGLANLKFQSHKTIQNGSLTFKKLESPNRNTSSSRSPTPNTSTLLNEESNSNKEPVRNLYSPVNITDTLMTPTAVETPIPLKPNNVPQWSFEGNRISPNQFSSRAPTFVPNNEYSFSKGPGSQNYSLNDSVTSLNSLSLGTHAKDSPSHSPKVFETKVYGTTSPDLFSLKQRQRSAQKRSILAPAKLRSVTQTSWVAGGYWQAGIDAPTLSRSSSQSSGIGSSGSNYGPSCEPSVHEFDQCSVASEQCYFARPESPLSARSSLTGVVKKRNNCSPRCHQMMHDTAYADALQYHIKNETQCSGHTTIVTNPAWLPVLLCGSLIFNMAVLCAILLKS</sequence>
<keyword evidence="6" id="KW-0539">Nucleus</keyword>
<feature type="compositionally biased region" description="Low complexity" evidence="7">
    <location>
        <begin position="319"/>
        <end position="335"/>
    </location>
</feature>
<keyword evidence="4 8" id="KW-1133">Transmembrane helix</keyword>
<feature type="transmembrane region" description="Helical" evidence="8">
    <location>
        <begin position="7"/>
        <end position="29"/>
    </location>
</feature>
<evidence type="ECO:0000256" key="1">
    <source>
        <dbReference type="ARBA" id="ARBA00004473"/>
    </source>
</evidence>
<evidence type="ECO:0000256" key="5">
    <source>
        <dbReference type="ARBA" id="ARBA00023136"/>
    </source>
</evidence>
<dbReference type="InterPro" id="IPR018617">
    <property type="entry name" value="Ima1_N"/>
</dbReference>
<evidence type="ECO:0000256" key="7">
    <source>
        <dbReference type="SAM" id="MobiDB-lite"/>
    </source>
</evidence>
<name>A0A7M7GCZ6_NASVI</name>